<evidence type="ECO:0000313" key="2">
    <source>
        <dbReference type="EMBL" id="CAL6100768.1"/>
    </source>
</evidence>
<dbReference type="EMBL" id="CAXDID020000534">
    <property type="protein sequence ID" value="CAL6100768.1"/>
    <property type="molecule type" value="Genomic_DNA"/>
</dbReference>
<comment type="caution">
    <text evidence="1">The sequence shown here is derived from an EMBL/GenBank/DDBJ whole genome shotgun (WGS) entry which is preliminary data.</text>
</comment>
<protein>
    <submittedName>
        <fullName evidence="1">Growth factor receptor cysteine-rich domain superfamily</fullName>
    </submittedName>
    <submittedName>
        <fullName evidence="2">Growth_factor receptor cysteine-rich domain superfamily</fullName>
    </submittedName>
</protein>
<proteinExistence type="predicted"/>
<keyword evidence="3" id="KW-1185">Reference proteome</keyword>
<keyword evidence="1" id="KW-0675">Receptor</keyword>
<accession>A0AA86TB88</accession>
<dbReference type="InterPro" id="IPR009030">
    <property type="entry name" value="Growth_fac_rcpt_cys_sf"/>
</dbReference>
<reference evidence="2 3" key="2">
    <citation type="submission" date="2024-07" db="EMBL/GenBank/DDBJ databases">
        <authorList>
            <person name="Akdeniz Z."/>
        </authorList>
    </citation>
    <scope>NUCLEOTIDE SEQUENCE [LARGE SCALE GENOMIC DNA]</scope>
</reference>
<dbReference type="Proteomes" id="UP001642409">
    <property type="component" value="Unassembled WGS sequence"/>
</dbReference>
<evidence type="ECO:0000313" key="1">
    <source>
        <dbReference type="EMBL" id="CAI9913211.1"/>
    </source>
</evidence>
<evidence type="ECO:0000313" key="3">
    <source>
        <dbReference type="Proteomes" id="UP001642409"/>
    </source>
</evidence>
<dbReference type="EMBL" id="CATOUU010000021">
    <property type="protein sequence ID" value="CAI9913211.1"/>
    <property type="molecule type" value="Genomic_DNA"/>
</dbReference>
<organism evidence="1">
    <name type="scientific">Hexamita inflata</name>
    <dbReference type="NCBI Taxonomy" id="28002"/>
    <lineage>
        <taxon>Eukaryota</taxon>
        <taxon>Metamonada</taxon>
        <taxon>Diplomonadida</taxon>
        <taxon>Hexamitidae</taxon>
        <taxon>Hexamitinae</taxon>
        <taxon>Hexamita</taxon>
    </lineage>
</organism>
<reference evidence="1" key="1">
    <citation type="submission" date="2023-06" db="EMBL/GenBank/DDBJ databases">
        <authorList>
            <person name="Kurt Z."/>
        </authorList>
    </citation>
    <scope>NUCLEOTIDE SEQUENCE</scope>
</reference>
<name>A0AA86TB88_9EUKA</name>
<sequence>MSRKILQSMIIVNGVCTPCSTGVKFLVNKCVCDESTYVGTNPSRVNCWDNIGIVISADSYYKCKWGNKVVNNQCACDESKGYTSIGIPQSCTNCWDMDQIVNLQLQQCEQCPAGIQIQTLFTIPKTHVPVSLTLRRKMGSAKKIRSTKLQPLRSPSQSLLSFLELQSPL</sequence>
<gene>
    <name evidence="2" type="ORF">HINF_LOCUS70711</name>
    <name evidence="1" type="ORF">HINF_LOCUS856</name>
</gene>
<dbReference type="AlphaFoldDB" id="A0AA86TB88"/>
<dbReference type="SUPFAM" id="SSF57184">
    <property type="entry name" value="Growth factor receptor domain"/>
    <property type="match status" value="1"/>
</dbReference>